<sequence length="47" mass="5259">MNIIPMFVTCSTTKTILGGGLYYVKRRDLDPAMHIFHKGLSITTGLF</sequence>
<protein>
    <submittedName>
        <fullName evidence="1">Uncharacterized protein</fullName>
    </submittedName>
</protein>
<dbReference type="STRING" id="470826.SAMN04488027_12513"/>
<dbReference type="AlphaFoldDB" id="A0A1G7ZH01"/>
<name>A0A1G7ZH01_9FLAO</name>
<accession>A0A1G7ZH01</accession>
<evidence type="ECO:0000313" key="1">
    <source>
        <dbReference type="EMBL" id="SDH07816.1"/>
    </source>
</evidence>
<dbReference type="EMBL" id="FNCW01000025">
    <property type="protein sequence ID" value="SDH07816.1"/>
    <property type="molecule type" value="Genomic_DNA"/>
</dbReference>
<dbReference type="Proteomes" id="UP000199296">
    <property type="component" value="Unassembled WGS sequence"/>
</dbReference>
<keyword evidence="2" id="KW-1185">Reference proteome</keyword>
<organism evidence="1 2">
    <name type="scientific">Psychroflexus sediminis</name>
    <dbReference type="NCBI Taxonomy" id="470826"/>
    <lineage>
        <taxon>Bacteria</taxon>
        <taxon>Pseudomonadati</taxon>
        <taxon>Bacteroidota</taxon>
        <taxon>Flavobacteriia</taxon>
        <taxon>Flavobacteriales</taxon>
        <taxon>Flavobacteriaceae</taxon>
        <taxon>Psychroflexus</taxon>
    </lineage>
</organism>
<reference evidence="1 2" key="1">
    <citation type="submission" date="2016-10" db="EMBL/GenBank/DDBJ databases">
        <authorList>
            <person name="de Groot N.N."/>
        </authorList>
    </citation>
    <scope>NUCLEOTIDE SEQUENCE [LARGE SCALE GENOMIC DNA]</scope>
    <source>
        <strain evidence="1 2">DSM 19803</strain>
    </source>
</reference>
<proteinExistence type="predicted"/>
<evidence type="ECO:0000313" key="2">
    <source>
        <dbReference type="Proteomes" id="UP000199296"/>
    </source>
</evidence>
<gene>
    <name evidence="1" type="ORF">SAMN04488027_12513</name>
</gene>